<dbReference type="EMBL" id="BGPR01066839">
    <property type="protein sequence ID" value="GBO41265.1"/>
    <property type="molecule type" value="Genomic_DNA"/>
</dbReference>
<reference evidence="1 2" key="1">
    <citation type="journal article" date="2019" name="Sci. Rep.">
        <title>Orb-weaving spider Araneus ventricosus genome elucidates the spidroin gene catalogue.</title>
        <authorList>
            <person name="Kono N."/>
            <person name="Nakamura H."/>
            <person name="Ohtoshi R."/>
            <person name="Moran D.A.P."/>
            <person name="Shinohara A."/>
            <person name="Yoshida Y."/>
            <person name="Fujiwara M."/>
            <person name="Mori M."/>
            <person name="Tomita M."/>
            <person name="Arakawa K."/>
        </authorList>
    </citation>
    <scope>NUCLEOTIDE SEQUENCE [LARGE SCALE GENOMIC DNA]</scope>
</reference>
<dbReference type="AlphaFoldDB" id="A0A4Y2WUY4"/>
<protein>
    <submittedName>
        <fullName evidence="1">Uncharacterized protein</fullName>
    </submittedName>
</protein>
<dbReference type="Proteomes" id="UP000499080">
    <property type="component" value="Unassembled WGS sequence"/>
</dbReference>
<sequence>MRTEAIVCAREKSEVRQFVLETAREKPSSVVPVVCDRCVLIVGSESLATTGKKKRHLGKYTEKVEENIQLVGLQNRTFARQKKFHYSTVSAVNPLAISSVHKDSFSNPPTNRRLQEAVVGDWPKMMKFKS</sequence>
<comment type="caution">
    <text evidence="1">The sequence shown here is derived from an EMBL/GenBank/DDBJ whole genome shotgun (WGS) entry which is preliminary data.</text>
</comment>
<organism evidence="1 2">
    <name type="scientific">Araneus ventricosus</name>
    <name type="common">Orbweaver spider</name>
    <name type="synonym">Epeira ventricosa</name>
    <dbReference type="NCBI Taxonomy" id="182803"/>
    <lineage>
        <taxon>Eukaryota</taxon>
        <taxon>Metazoa</taxon>
        <taxon>Ecdysozoa</taxon>
        <taxon>Arthropoda</taxon>
        <taxon>Chelicerata</taxon>
        <taxon>Arachnida</taxon>
        <taxon>Araneae</taxon>
        <taxon>Araneomorphae</taxon>
        <taxon>Entelegynae</taxon>
        <taxon>Araneoidea</taxon>
        <taxon>Araneidae</taxon>
        <taxon>Araneus</taxon>
    </lineage>
</organism>
<evidence type="ECO:0000313" key="1">
    <source>
        <dbReference type="EMBL" id="GBO41265.1"/>
    </source>
</evidence>
<proteinExistence type="predicted"/>
<gene>
    <name evidence="1" type="ORF">AVEN_73635_1</name>
</gene>
<evidence type="ECO:0000313" key="2">
    <source>
        <dbReference type="Proteomes" id="UP000499080"/>
    </source>
</evidence>
<name>A0A4Y2WUY4_ARAVE</name>
<keyword evidence="2" id="KW-1185">Reference proteome</keyword>
<accession>A0A4Y2WUY4</accession>